<reference evidence="1 2" key="1">
    <citation type="submission" date="2019-07" db="EMBL/GenBank/DDBJ databases">
        <title>Genome sequencing for Formosa sp. PS13.</title>
        <authorList>
            <person name="Park S.-J."/>
        </authorList>
    </citation>
    <scope>NUCLEOTIDE SEQUENCE [LARGE SCALE GENOMIC DNA]</scope>
    <source>
        <strain evidence="1 2">PS13</strain>
    </source>
</reference>
<evidence type="ECO:0000313" key="2">
    <source>
        <dbReference type="Proteomes" id="UP000319209"/>
    </source>
</evidence>
<name>A0A516GP37_9FLAO</name>
<sequence>MDQDINKIYHNDFGVSFIWKQETPKKKQSPKIQIIFRDMGFYLTYREIIQFQKQIQYVKFSNPCAQCKYKERNRFMLLKTPCSQVDLAINALELRDIDDLIAGTLFHIELDDYVNEICKN</sequence>
<protein>
    <submittedName>
        <fullName evidence="1">Uncharacterized protein</fullName>
    </submittedName>
</protein>
<dbReference type="KEGG" id="fop:FNB79_04490"/>
<evidence type="ECO:0000313" key="1">
    <source>
        <dbReference type="EMBL" id="QDO93263.1"/>
    </source>
</evidence>
<dbReference type="EMBL" id="CP041637">
    <property type="protein sequence ID" value="QDO93263.1"/>
    <property type="molecule type" value="Genomic_DNA"/>
</dbReference>
<organism evidence="1 2">
    <name type="scientific">Formosa sediminum</name>
    <dbReference type="NCBI Taxonomy" id="2594004"/>
    <lineage>
        <taxon>Bacteria</taxon>
        <taxon>Pseudomonadati</taxon>
        <taxon>Bacteroidota</taxon>
        <taxon>Flavobacteriia</taxon>
        <taxon>Flavobacteriales</taxon>
        <taxon>Flavobacteriaceae</taxon>
        <taxon>Formosa</taxon>
    </lineage>
</organism>
<proteinExistence type="predicted"/>
<dbReference type="Proteomes" id="UP000319209">
    <property type="component" value="Chromosome"/>
</dbReference>
<dbReference type="AlphaFoldDB" id="A0A516GP37"/>
<accession>A0A516GP37</accession>
<dbReference type="RefSeq" id="WP_143380167.1">
    <property type="nucleotide sequence ID" value="NZ_CP041637.1"/>
</dbReference>
<keyword evidence="2" id="KW-1185">Reference proteome</keyword>
<dbReference type="OrthoDB" id="1354274at2"/>
<gene>
    <name evidence="1" type="ORF">FNB79_04490</name>
</gene>